<organism evidence="1 2">
    <name type="scientific">Plakobranchus ocellatus</name>
    <dbReference type="NCBI Taxonomy" id="259542"/>
    <lineage>
        <taxon>Eukaryota</taxon>
        <taxon>Metazoa</taxon>
        <taxon>Spiralia</taxon>
        <taxon>Lophotrochozoa</taxon>
        <taxon>Mollusca</taxon>
        <taxon>Gastropoda</taxon>
        <taxon>Heterobranchia</taxon>
        <taxon>Euthyneura</taxon>
        <taxon>Panpulmonata</taxon>
        <taxon>Sacoglossa</taxon>
        <taxon>Placobranchoidea</taxon>
        <taxon>Plakobranchidae</taxon>
        <taxon>Plakobranchus</taxon>
    </lineage>
</organism>
<dbReference type="EMBL" id="BLXT01007908">
    <property type="protein sequence ID" value="GFO43773.1"/>
    <property type="molecule type" value="Genomic_DNA"/>
</dbReference>
<dbReference type="AlphaFoldDB" id="A0AAV4DHL3"/>
<evidence type="ECO:0000313" key="1">
    <source>
        <dbReference type="EMBL" id="GFO43773.1"/>
    </source>
</evidence>
<proteinExistence type="predicted"/>
<dbReference type="Proteomes" id="UP000735302">
    <property type="component" value="Unassembled WGS sequence"/>
</dbReference>
<reference evidence="1 2" key="1">
    <citation type="journal article" date="2021" name="Elife">
        <title>Chloroplast acquisition without the gene transfer in kleptoplastic sea slugs, Plakobranchus ocellatus.</title>
        <authorList>
            <person name="Maeda T."/>
            <person name="Takahashi S."/>
            <person name="Yoshida T."/>
            <person name="Shimamura S."/>
            <person name="Takaki Y."/>
            <person name="Nagai Y."/>
            <person name="Toyoda A."/>
            <person name="Suzuki Y."/>
            <person name="Arimoto A."/>
            <person name="Ishii H."/>
            <person name="Satoh N."/>
            <person name="Nishiyama T."/>
            <person name="Hasebe M."/>
            <person name="Maruyama T."/>
            <person name="Minagawa J."/>
            <person name="Obokata J."/>
            <person name="Shigenobu S."/>
        </authorList>
    </citation>
    <scope>NUCLEOTIDE SEQUENCE [LARGE SCALE GENOMIC DNA]</scope>
</reference>
<keyword evidence="2" id="KW-1185">Reference proteome</keyword>
<evidence type="ECO:0000313" key="2">
    <source>
        <dbReference type="Proteomes" id="UP000735302"/>
    </source>
</evidence>
<sequence length="146" mass="15917">MAVYNADTEVDDGPDVDFVVDLDQNQQNYDSGQWLKNTNGFPKLPRFSAQPGTKVALSDDPSPLEVYKLFITDELINSWKIKLRLIVTPEPSSTARTNSCCPTAAGSNCGNLSPCGRCGNFKAICIHMGLGKKSTLHNYWTSNAGT</sequence>
<gene>
    <name evidence="1" type="ORF">PoB_007027800</name>
</gene>
<comment type="caution">
    <text evidence="1">The sequence shown here is derived from an EMBL/GenBank/DDBJ whole genome shotgun (WGS) entry which is preliminary data.</text>
</comment>
<accession>A0AAV4DHL3</accession>
<protein>
    <submittedName>
        <fullName evidence="1">Uncharacterized protein</fullName>
    </submittedName>
</protein>
<name>A0AAV4DHL3_9GAST</name>